<dbReference type="Gene3D" id="3.40.50.2300">
    <property type="match status" value="2"/>
</dbReference>
<dbReference type="SUPFAM" id="SSF53822">
    <property type="entry name" value="Periplasmic binding protein-like I"/>
    <property type="match status" value="1"/>
</dbReference>
<accession>A0A238YYH0</accession>
<reference evidence="2 3" key="1">
    <citation type="submission" date="2017-06" db="EMBL/GenBank/DDBJ databases">
        <authorList>
            <person name="Kim H.J."/>
            <person name="Triplett B.A."/>
        </authorList>
    </citation>
    <scope>NUCLEOTIDE SEQUENCE [LARGE SCALE GENOMIC DNA]</scope>
    <source>
        <strain evidence="2 3">DSM 43151</strain>
    </source>
</reference>
<evidence type="ECO:0000256" key="1">
    <source>
        <dbReference type="SAM" id="MobiDB-lite"/>
    </source>
</evidence>
<dbReference type="OrthoDB" id="3440574at2"/>
<protein>
    <submittedName>
        <fullName evidence="2">ABC-type branched-chain amino acid transport system, substrate-binding protein</fullName>
    </submittedName>
</protein>
<dbReference type="InterPro" id="IPR028082">
    <property type="entry name" value="Peripla_BP_I"/>
</dbReference>
<name>A0A238YYH0_9ACTN</name>
<dbReference type="EMBL" id="FZNR01000005">
    <property type="protein sequence ID" value="SNR75724.1"/>
    <property type="molecule type" value="Genomic_DNA"/>
</dbReference>
<organism evidence="2 3">
    <name type="scientific">Actinoplanes regularis</name>
    <dbReference type="NCBI Taxonomy" id="52697"/>
    <lineage>
        <taxon>Bacteria</taxon>
        <taxon>Bacillati</taxon>
        <taxon>Actinomycetota</taxon>
        <taxon>Actinomycetes</taxon>
        <taxon>Micromonosporales</taxon>
        <taxon>Micromonosporaceae</taxon>
        <taxon>Actinoplanes</taxon>
    </lineage>
</organism>
<dbReference type="RefSeq" id="WP_089293944.1">
    <property type="nucleotide sequence ID" value="NZ_BOMU01000035.1"/>
</dbReference>
<proteinExistence type="predicted"/>
<dbReference type="Proteomes" id="UP000198415">
    <property type="component" value="Unassembled WGS sequence"/>
</dbReference>
<gene>
    <name evidence="2" type="ORF">SAMN06264365_105255</name>
</gene>
<feature type="region of interest" description="Disordered" evidence="1">
    <location>
        <begin position="81"/>
        <end position="102"/>
    </location>
</feature>
<sequence>MFRRHWRADETATRGLQFQGGPRLLRLIEWLVRRPWWYGRERILPIIQLSRPPAAAHDPFDGLQEWLRKGRFAPWARTGESLAARPPSRGSGPSAQPAAPTVEDLTDVAVKNLASESRTGRRLRFPHYGLALWLLHLEPFKPDTPDREREKIAEQLQIHLRQRLDSTPLLEGLADAVGDFPWWVRVTSRVVPRLGLRFMRSTWRPPRWFAQHRVASNRDFYQLARDFARPGYVAAHREEADKLLVDAFLQDLRVAYRRTGVFGAGRRRTTYPILLVEDDGPAATTLIRLIEQIGREPRGRPRPRPRREYLLVITNPVQDAAPGDAHSPADARMAYEAWADRQLRNGADQPAVLPLRLPVETAQPGDWERLGEVGLPRRRVPWMSLALPVLLVAALFVIPWYNHDRCESAWRPPTGGTLRREPFGADGSQCIGVSDGRYRFFAAAPDTDTGSWLREVEDEIGAVNAEVVKNPNHVTVVYLSTLTNTTIGGDPAALEELRGLAAAQWNSRTAGAPIRLLLANGGDQMNHGGQAARLIAGAAKRLRVVAVTGLGVSREGTKDAMHVLNAANIPTLGTLLTADTLTSEVVSYHQVSPSNSREAAVAAYYAREKLHVTEAAVYYSGDEADLYSGNLADDVQKAFSARGIKVREVEAYRPPNGTTGADVTSLGRRACPGKTGYLVFFAGRPDEFDDFLGGMSVCSQRYPTVLAGDAITQFALSGQGDDYPGLPLDYISLASSRVWGSDCATINKSVRFFTAYSERGYGDACANGQSSRAMFGWDAIQTVNAAIVQVRTVNAGEAITPQSLLQGLNALTGTHAVPGVTGTIDFSYRGDDPQLPANKTVLIMRAGEGDDSTLRLQCGAIPGARKPDPGCPSDVTD</sequence>
<dbReference type="AlphaFoldDB" id="A0A238YYH0"/>
<evidence type="ECO:0000313" key="2">
    <source>
        <dbReference type="EMBL" id="SNR75724.1"/>
    </source>
</evidence>
<keyword evidence="3" id="KW-1185">Reference proteome</keyword>
<evidence type="ECO:0000313" key="3">
    <source>
        <dbReference type="Proteomes" id="UP000198415"/>
    </source>
</evidence>